<organism evidence="2">
    <name type="scientific">Planktothrix agardhii</name>
    <name type="common">Oscillatoria agardhii</name>
    <dbReference type="NCBI Taxonomy" id="1160"/>
    <lineage>
        <taxon>Bacteria</taxon>
        <taxon>Bacillati</taxon>
        <taxon>Cyanobacteriota</taxon>
        <taxon>Cyanophyceae</taxon>
        <taxon>Oscillatoriophycideae</taxon>
        <taxon>Oscillatoriales</taxon>
        <taxon>Microcoleaceae</taxon>
        <taxon>Planktothrix</taxon>
    </lineage>
</organism>
<dbReference type="RefSeq" id="WP_235751863.1">
    <property type="nucleotide sequence ID" value="NZ_LR882944.1"/>
</dbReference>
<protein>
    <submittedName>
        <fullName evidence="2">Putative abortive infection phage resistance protein</fullName>
    </submittedName>
</protein>
<sequence>MSEAINFVSFCKEWLEDIIQGEPSTVELGRRFARKLITQWLDIEESSEDIFYCDGSGDGGIDIAYLSRGQGSNEGTEEGDTWYLVQSKYGTAFSGSDTLLIEAQKIIDTLDGQRQNLSSITKNLLEKLINFREQSSEKDKLILVFATNESLNEQQKRALHDIEAMGINRIGTLFGVESVSIETIYQRLEEQLSIRISLPLNAKDAKGDKLIVGAVKLIELYNFMKKYREQTGDLDQLYDKNVRRFLGKKRKVNAAIKKTLEEEPENFGLYNNGVTIVVEDFNRSKRGFELTEPHIVNGCQTTKTIWEVLSHKLESGGTGTKPKFTQWKNQADQGTVIVKIVKVSEGEKMLRNITLYTNSQNVVSEKDFLVLNQDFRTWAKEIENKYNFFLEIQRGGWDSQKALQNQKPNIKQLKEWANAFDLIKVYGAGWLGEAGLAFGTNSHFLPNGSIFKKIMDDEVREEPFGINDFYAAYLLQKAANETYKFGRRGKETRTNTRFVFYMIVIDLLKTSMIDARIDINNYEITEAFLKLFKSEQSIAANALLETAIQLVDEYMTVGQSESIYNEPDVQDKSKDVGDYLRWEKLGKTKEYSPQLLDLLAIHKRTMKRSTGNQKSPFDLVLEAIKSN</sequence>
<reference evidence="2" key="1">
    <citation type="submission" date="2015-09" db="EMBL/GenBank/DDBJ databases">
        <authorList>
            <person name="Jackson K.R."/>
            <person name="Lunt B.L."/>
            <person name="Fisher J.N.B."/>
            <person name="Gardner A.V."/>
            <person name="Bailey M.E."/>
            <person name="Deus L.M."/>
            <person name="Earl A.S."/>
            <person name="Gibby P.D."/>
            <person name="Hartmann K.A."/>
            <person name="Liu J.E."/>
            <person name="Manci A.M."/>
            <person name="Nielsen D.A."/>
            <person name="Solomon M.B."/>
            <person name="Breakwell D.P."/>
            <person name="Burnett S.H."/>
            <person name="Grose J.H."/>
        </authorList>
    </citation>
    <scope>NUCLEOTIDE SEQUENCE</scope>
    <source>
        <strain evidence="2">7805</strain>
    </source>
</reference>
<gene>
    <name evidence="2" type="ORF">PLAM_1684</name>
</gene>
<proteinExistence type="predicted"/>
<dbReference type="AlphaFoldDB" id="A0A1J1JE45"/>
<evidence type="ECO:0000259" key="1">
    <source>
        <dbReference type="Pfam" id="PF10592"/>
    </source>
</evidence>
<dbReference type="EMBL" id="LO018304">
    <property type="protein sequence ID" value="CUM59651.1"/>
    <property type="molecule type" value="Genomic_DNA"/>
</dbReference>
<name>A0A1J1JE45_PLAAG</name>
<dbReference type="InterPro" id="IPR018891">
    <property type="entry name" value="AIPR_C"/>
</dbReference>
<feature type="domain" description="Abortive phage infection protein C-terminal" evidence="1">
    <location>
        <begin position="239"/>
        <end position="519"/>
    </location>
</feature>
<accession>A0A1J1JE45</accession>
<evidence type="ECO:0000313" key="2">
    <source>
        <dbReference type="EMBL" id="CUM59651.1"/>
    </source>
</evidence>
<dbReference type="Pfam" id="PF10592">
    <property type="entry name" value="AIPR"/>
    <property type="match status" value="1"/>
</dbReference>